<feature type="compositionally biased region" description="Acidic residues" evidence="1">
    <location>
        <begin position="771"/>
        <end position="787"/>
    </location>
</feature>
<feature type="region of interest" description="Disordered" evidence="1">
    <location>
        <begin position="727"/>
        <end position="808"/>
    </location>
</feature>
<accession>A0AAN6RDH6</accession>
<dbReference type="Pfam" id="PF04882">
    <property type="entry name" value="Peroxin-3"/>
    <property type="match status" value="1"/>
</dbReference>
<feature type="compositionally biased region" description="Basic and acidic residues" evidence="1">
    <location>
        <begin position="878"/>
        <end position="891"/>
    </location>
</feature>
<sequence>MPPISFLDLPKEVRLIIYESLPIRTRHLPGPFDSKLICHTLPGISILATCTLINAEAQPILNSRLRSIIAMPPQLTAHFLDLDPEVPTYLSVDRALVNLMMASWDNARNYVGDPGNTARFEACAFADEAQRRFNRFGISVPTPPTDISFVRKWPVYRSTPRAPHLGPGLCTSACNMIAASRRWLRRNRTNFAIGAGVLGAGYLAGQYALGKLSEARQRMSDERISKENLRRRFEQNQEDCTFTVLAILPTATENLLDAIPVEQVLEELQKQKAERLSRSVGPSEIASSAPPSVAETNEDDAKSYSFQSESYVHASQIGIEGESTTGSIEGGAGTGERKTKRSKAQLWSEMKISSITRAFTLLYTISLLTLLTRIQLNLLGRRNYLASVVSLASPPPANQESRINLENHDDDNFEQAYGNDFETNRRYLSLSWWLLHKGCLNLMEKVRIAVKEVFGTLNPREEITLERLSELTLEVRKKVEGATEAERRSCKWLPYLLPSPSQESYVLSESGMTTSPPPSPTTTSSLRHLIDETSDLIDSPAFTHVLTRLLDAAFSHLIDVKISQLAYKIPPLSASTQRVQEIVGSDEVKAKVASSLAVFCRQAHGIGSGANNEYLAAIEQVGELEAFAAVVYSSNFEVEAPEFLGGKVGREELEGAKVEEEGGVEDLVPKVVPEVGQEVKQTFEQAFEQTFEQVDKEELEQVIKQEAEQVTKQETEQVTKQEAEQEAEQAVQQGAEQSGAVEEIPVKEGTPVDVTTAEEITAQESSPVEEITPEEITPEEITSEEITSESAPVLNTTVEESTAESTKVEEITPIENIKVEEGASVENIKADEGTPADNIKVEESAPVDDIKGDDTAVDNTAVQDTAAEASADSGFENAWDKALKKEDGKAH</sequence>
<feature type="region of interest" description="Disordered" evidence="1">
    <location>
        <begin position="829"/>
        <end position="891"/>
    </location>
</feature>
<reference evidence="2 3" key="1">
    <citation type="submission" date="2021-02" db="EMBL/GenBank/DDBJ databases">
        <title>Genome assembly of Pseudopithomyces chartarum.</title>
        <authorList>
            <person name="Jauregui R."/>
            <person name="Singh J."/>
            <person name="Voisey C."/>
        </authorList>
    </citation>
    <scope>NUCLEOTIDE SEQUENCE [LARGE SCALE GENOMIC DNA]</scope>
    <source>
        <strain evidence="2 3">AGR01</strain>
    </source>
</reference>
<evidence type="ECO:0008006" key="4">
    <source>
        <dbReference type="Google" id="ProtNLM"/>
    </source>
</evidence>
<keyword evidence="3" id="KW-1185">Reference proteome</keyword>
<feature type="region of interest" description="Disordered" evidence="1">
    <location>
        <begin position="318"/>
        <end position="340"/>
    </location>
</feature>
<feature type="compositionally biased region" description="Basic and acidic residues" evidence="1">
    <location>
        <begin position="839"/>
        <end position="854"/>
    </location>
</feature>
<evidence type="ECO:0000256" key="1">
    <source>
        <dbReference type="SAM" id="MobiDB-lite"/>
    </source>
</evidence>
<dbReference type="AlphaFoldDB" id="A0AAN6RDH6"/>
<feature type="compositionally biased region" description="Low complexity" evidence="1">
    <location>
        <begin position="728"/>
        <end position="737"/>
    </location>
</feature>
<dbReference type="GO" id="GO:0005778">
    <property type="term" value="C:peroxisomal membrane"/>
    <property type="evidence" value="ECO:0007669"/>
    <property type="project" value="InterPro"/>
</dbReference>
<comment type="caution">
    <text evidence="2">The sequence shown here is derived from an EMBL/GenBank/DDBJ whole genome shotgun (WGS) entry which is preliminary data.</text>
</comment>
<name>A0AAN6RDH6_9PLEO</name>
<evidence type="ECO:0000313" key="3">
    <source>
        <dbReference type="Proteomes" id="UP001280581"/>
    </source>
</evidence>
<feature type="compositionally biased region" description="Low complexity" evidence="1">
    <location>
        <begin position="318"/>
        <end position="327"/>
    </location>
</feature>
<dbReference type="GO" id="GO:0030674">
    <property type="term" value="F:protein-macromolecule adaptor activity"/>
    <property type="evidence" value="ECO:0007669"/>
    <property type="project" value="TreeGrafter"/>
</dbReference>
<feature type="compositionally biased region" description="Polar residues" evidence="1">
    <location>
        <begin position="793"/>
        <end position="805"/>
    </location>
</feature>
<organism evidence="2 3">
    <name type="scientific">Pseudopithomyces chartarum</name>
    <dbReference type="NCBI Taxonomy" id="1892770"/>
    <lineage>
        <taxon>Eukaryota</taxon>
        <taxon>Fungi</taxon>
        <taxon>Dikarya</taxon>
        <taxon>Ascomycota</taxon>
        <taxon>Pezizomycotina</taxon>
        <taxon>Dothideomycetes</taxon>
        <taxon>Pleosporomycetidae</taxon>
        <taxon>Pleosporales</taxon>
        <taxon>Massarineae</taxon>
        <taxon>Didymosphaeriaceae</taxon>
        <taxon>Pseudopithomyces</taxon>
    </lineage>
</organism>
<gene>
    <name evidence="2" type="ORF">GRF29_161g1530271</name>
</gene>
<dbReference type="EMBL" id="WVTA01000014">
    <property type="protein sequence ID" value="KAK3202537.1"/>
    <property type="molecule type" value="Genomic_DNA"/>
</dbReference>
<proteinExistence type="predicted"/>
<dbReference type="Proteomes" id="UP001280581">
    <property type="component" value="Unassembled WGS sequence"/>
</dbReference>
<dbReference type="InterPro" id="IPR006966">
    <property type="entry name" value="Peroxin-3"/>
</dbReference>
<dbReference type="PANTHER" id="PTHR28080">
    <property type="entry name" value="PEROXISOMAL BIOGENESIS FACTOR 3"/>
    <property type="match status" value="1"/>
</dbReference>
<feature type="region of interest" description="Disordered" evidence="1">
    <location>
        <begin position="275"/>
        <end position="300"/>
    </location>
</feature>
<evidence type="ECO:0000313" key="2">
    <source>
        <dbReference type="EMBL" id="KAK3202537.1"/>
    </source>
</evidence>
<dbReference type="PANTHER" id="PTHR28080:SF1">
    <property type="entry name" value="PEROXISOMAL BIOGENESIS FACTOR 3"/>
    <property type="match status" value="1"/>
</dbReference>
<protein>
    <recommendedName>
        <fullName evidence="4">Peroxin-3</fullName>
    </recommendedName>
</protein>
<dbReference type="GO" id="GO:0045046">
    <property type="term" value="P:protein import into peroxisome membrane"/>
    <property type="evidence" value="ECO:0007669"/>
    <property type="project" value="TreeGrafter"/>
</dbReference>